<dbReference type="InterPro" id="IPR019734">
    <property type="entry name" value="TPR_rpt"/>
</dbReference>
<dbReference type="Pfam" id="PF13181">
    <property type="entry name" value="TPR_8"/>
    <property type="match status" value="1"/>
</dbReference>
<organism evidence="11 12">
    <name type="scientific">Flavihumibacter petaseus NBRC 106054</name>
    <dbReference type="NCBI Taxonomy" id="1220578"/>
    <lineage>
        <taxon>Bacteria</taxon>
        <taxon>Pseudomonadati</taxon>
        <taxon>Bacteroidota</taxon>
        <taxon>Chitinophagia</taxon>
        <taxon>Chitinophagales</taxon>
        <taxon>Chitinophagaceae</taxon>
        <taxon>Flavihumibacter</taxon>
    </lineage>
</organism>
<evidence type="ECO:0000256" key="1">
    <source>
        <dbReference type="ARBA" id="ARBA00000085"/>
    </source>
</evidence>
<reference evidence="11 12" key="1">
    <citation type="submission" date="2015-04" db="EMBL/GenBank/DDBJ databases">
        <title>Whole genome shotgun sequence of Flavihumibacter petaseus NBRC 106054.</title>
        <authorList>
            <person name="Miyazawa S."/>
            <person name="Hosoyama A."/>
            <person name="Hashimoto M."/>
            <person name="Noguchi M."/>
            <person name="Tsuchikane K."/>
            <person name="Ohji S."/>
            <person name="Yamazoe A."/>
            <person name="Ichikawa N."/>
            <person name="Kimura A."/>
            <person name="Fujita N."/>
        </authorList>
    </citation>
    <scope>NUCLEOTIDE SEQUENCE [LARGE SCALE GENOMIC DNA]</scope>
    <source>
        <strain evidence="11 12">NBRC 106054</strain>
    </source>
</reference>
<dbReference type="EMBL" id="BBWV01000006">
    <property type="protein sequence ID" value="GAO45525.1"/>
    <property type="molecule type" value="Genomic_DNA"/>
</dbReference>
<dbReference type="Gene3D" id="3.30.565.10">
    <property type="entry name" value="Histidine kinase-like ATPase, C-terminal domain"/>
    <property type="match status" value="1"/>
</dbReference>
<dbReference type="InterPro" id="IPR011990">
    <property type="entry name" value="TPR-like_helical_dom_sf"/>
</dbReference>
<dbReference type="InterPro" id="IPR036890">
    <property type="entry name" value="HATPase_C_sf"/>
</dbReference>
<evidence type="ECO:0000256" key="5">
    <source>
        <dbReference type="ARBA" id="ARBA00022741"/>
    </source>
</evidence>
<evidence type="ECO:0000256" key="8">
    <source>
        <dbReference type="ARBA" id="ARBA00023012"/>
    </source>
</evidence>
<evidence type="ECO:0000256" key="6">
    <source>
        <dbReference type="ARBA" id="ARBA00022777"/>
    </source>
</evidence>
<dbReference type="InterPro" id="IPR005467">
    <property type="entry name" value="His_kinase_dom"/>
</dbReference>
<dbReference type="SMART" id="SM00387">
    <property type="entry name" value="HATPase_c"/>
    <property type="match status" value="1"/>
</dbReference>
<dbReference type="Pfam" id="PF02518">
    <property type="entry name" value="HATPase_c"/>
    <property type="match status" value="1"/>
</dbReference>
<dbReference type="Gene3D" id="1.20.5.1930">
    <property type="match status" value="1"/>
</dbReference>
<evidence type="ECO:0000256" key="7">
    <source>
        <dbReference type="ARBA" id="ARBA00022840"/>
    </source>
</evidence>
<dbReference type="GO" id="GO:0005524">
    <property type="term" value="F:ATP binding"/>
    <property type="evidence" value="ECO:0007669"/>
    <property type="project" value="UniProtKB-KW"/>
</dbReference>
<dbReference type="Pfam" id="PF13424">
    <property type="entry name" value="TPR_12"/>
    <property type="match status" value="1"/>
</dbReference>
<evidence type="ECO:0000256" key="3">
    <source>
        <dbReference type="ARBA" id="ARBA00022553"/>
    </source>
</evidence>
<keyword evidence="7" id="KW-0067">ATP-binding</keyword>
<evidence type="ECO:0000256" key="2">
    <source>
        <dbReference type="ARBA" id="ARBA00012438"/>
    </source>
</evidence>
<dbReference type="GO" id="GO:0000155">
    <property type="term" value="F:phosphorelay sensor kinase activity"/>
    <property type="evidence" value="ECO:0007669"/>
    <property type="project" value="InterPro"/>
</dbReference>
<dbReference type="PANTHER" id="PTHR24421">
    <property type="entry name" value="NITRATE/NITRITE SENSOR PROTEIN NARX-RELATED"/>
    <property type="match status" value="1"/>
</dbReference>
<keyword evidence="9" id="KW-0472">Membrane</keyword>
<evidence type="ECO:0000256" key="4">
    <source>
        <dbReference type="ARBA" id="ARBA00022679"/>
    </source>
</evidence>
<dbReference type="Proteomes" id="UP000033121">
    <property type="component" value="Unassembled WGS sequence"/>
</dbReference>
<dbReference type="AlphaFoldDB" id="A0A0E9N823"/>
<dbReference type="SUPFAM" id="SSF55874">
    <property type="entry name" value="ATPase domain of HSP90 chaperone/DNA topoisomerase II/histidine kinase"/>
    <property type="match status" value="1"/>
</dbReference>
<name>A0A0E9N823_9BACT</name>
<dbReference type="InterPro" id="IPR003594">
    <property type="entry name" value="HATPase_dom"/>
</dbReference>
<dbReference type="GO" id="GO:0016020">
    <property type="term" value="C:membrane"/>
    <property type="evidence" value="ECO:0007669"/>
    <property type="project" value="InterPro"/>
</dbReference>
<keyword evidence="9" id="KW-1133">Transmembrane helix</keyword>
<evidence type="ECO:0000259" key="10">
    <source>
        <dbReference type="PROSITE" id="PS50109"/>
    </source>
</evidence>
<evidence type="ECO:0000313" key="11">
    <source>
        <dbReference type="EMBL" id="GAO45525.1"/>
    </source>
</evidence>
<evidence type="ECO:0000256" key="9">
    <source>
        <dbReference type="SAM" id="Phobius"/>
    </source>
</evidence>
<dbReference type="STRING" id="1220578.FPE01S_06_00160"/>
<keyword evidence="12" id="KW-1185">Reference proteome</keyword>
<comment type="caution">
    <text evidence="11">The sequence shown here is derived from an EMBL/GenBank/DDBJ whole genome shotgun (WGS) entry which is preliminary data.</text>
</comment>
<keyword evidence="4" id="KW-0808">Transferase</keyword>
<comment type="catalytic activity">
    <reaction evidence="1">
        <text>ATP + protein L-histidine = ADP + protein N-phospho-L-histidine.</text>
        <dbReference type="EC" id="2.7.13.3"/>
    </reaction>
</comment>
<gene>
    <name evidence="11" type="ORF">FPE01S_06_00160</name>
</gene>
<keyword evidence="3" id="KW-0597">Phosphoprotein</keyword>
<sequence>MSQTADVIDSLKRNIESHNAPDSFRAKSIYQYLRATLYNSSGNEPYIKEMLAISRNIGFSYGIRKGLSMYVKYYGDRGDFQRSFAYADSLIGFLKNDTSYAAKREMGILYWDLANNYNRIGDYYKSIEYYLLAIDVFEKVKDNNFLSSLYGNLSSIYTHTADTGKSMVYIQKALNLAEASSDDDLKCRTLMNYANELLNKGQFAKAEEVVNRAEPLVLKLENAAYSQYYFYMKGELARRQKSFQLAITYLQKSLRLARVDNDAHQVTEVMSLLFDCYNALNRLSESKTLLDSTLLLAEKAGLKMRRKEVYDGYAVWFEKKGDFSTSNSYLKKSIALKDSILSDENNERIAALEMQYQVAGKENEIANLKTEGELQRLSIRQKGAINNSLTGAAFIILILALLSYRNYKQKQKLQQQRIAELETEKQLTATEAVLKGEEQERSRLAKDLHDGLGGMLSGIKFSFNTMKENMVMTPDNRLAFERSMDMLDSSIKEMRRVAHNMMPESLMMFGLEAALKDFCNDITRSGALNVSYQSVGFDGVLLEQTTAVTVYRIVQELINNTLKHAAAGTAIVQLTKTDNRLSVTVEDDGKGFDASMVKSSTGMGWRNIRHRIDFLKGKLDVDSQPDKGTSVHIELDI</sequence>
<feature type="transmembrane region" description="Helical" evidence="9">
    <location>
        <begin position="384"/>
        <end position="404"/>
    </location>
</feature>
<dbReference type="EC" id="2.7.13.3" evidence="2"/>
<dbReference type="InterPro" id="IPR050482">
    <property type="entry name" value="Sensor_HK_TwoCompSys"/>
</dbReference>
<feature type="domain" description="Histidine kinase" evidence="10">
    <location>
        <begin position="550"/>
        <end position="637"/>
    </location>
</feature>
<dbReference type="SMART" id="SM00028">
    <property type="entry name" value="TPR"/>
    <property type="match status" value="4"/>
</dbReference>
<keyword evidence="9" id="KW-0812">Transmembrane</keyword>
<dbReference type="PANTHER" id="PTHR24421:SF10">
    <property type="entry name" value="NITRATE_NITRITE SENSOR PROTEIN NARQ"/>
    <property type="match status" value="1"/>
</dbReference>
<dbReference type="InterPro" id="IPR011712">
    <property type="entry name" value="Sig_transdc_His_kin_sub3_dim/P"/>
</dbReference>
<keyword evidence="5" id="KW-0547">Nucleotide-binding</keyword>
<dbReference type="Pfam" id="PF07730">
    <property type="entry name" value="HisKA_3"/>
    <property type="match status" value="1"/>
</dbReference>
<dbReference type="Gene3D" id="1.25.40.10">
    <property type="entry name" value="Tetratricopeptide repeat domain"/>
    <property type="match status" value="2"/>
</dbReference>
<evidence type="ECO:0000313" key="12">
    <source>
        <dbReference type="Proteomes" id="UP000033121"/>
    </source>
</evidence>
<keyword evidence="8" id="KW-0902">Two-component regulatory system</keyword>
<proteinExistence type="predicted"/>
<dbReference type="PROSITE" id="PS50109">
    <property type="entry name" value="HIS_KIN"/>
    <property type="match status" value="1"/>
</dbReference>
<accession>A0A0E9N823</accession>
<keyword evidence="6 11" id="KW-0418">Kinase</keyword>
<dbReference type="SUPFAM" id="SSF48452">
    <property type="entry name" value="TPR-like"/>
    <property type="match status" value="2"/>
</dbReference>
<dbReference type="CDD" id="cd16917">
    <property type="entry name" value="HATPase_UhpB-NarQ-NarX-like"/>
    <property type="match status" value="1"/>
</dbReference>
<protein>
    <recommendedName>
        <fullName evidence="2">histidine kinase</fullName>
        <ecNumber evidence="2">2.7.13.3</ecNumber>
    </recommendedName>
</protein>
<dbReference type="GO" id="GO:0046983">
    <property type="term" value="F:protein dimerization activity"/>
    <property type="evidence" value="ECO:0007669"/>
    <property type="project" value="InterPro"/>
</dbReference>